<keyword evidence="2" id="KW-1185">Reference proteome</keyword>
<evidence type="ECO:0000313" key="2">
    <source>
        <dbReference type="Proteomes" id="UP000288716"/>
    </source>
</evidence>
<organism evidence="1 2">
    <name type="scientific">Leptotrombidium deliense</name>
    <dbReference type="NCBI Taxonomy" id="299467"/>
    <lineage>
        <taxon>Eukaryota</taxon>
        <taxon>Metazoa</taxon>
        <taxon>Ecdysozoa</taxon>
        <taxon>Arthropoda</taxon>
        <taxon>Chelicerata</taxon>
        <taxon>Arachnida</taxon>
        <taxon>Acari</taxon>
        <taxon>Acariformes</taxon>
        <taxon>Trombidiformes</taxon>
        <taxon>Prostigmata</taxon>
        <taxon>Anystina</taxon>
        <taxon>Parasitengona</taxon>
        <taxon>Trombiculoidea</taxon>
        <taxon>Trombiculidae</taxon>
        <taxon>Leptotrombidium</taxon>
    </lineage>
</organism>
<gene>
    <name evidence="1" type="ORF">B4U80_04470</name>
</gene>
<reference evidence="1 2" key="1">
    <citation type="journal article" date="2018" name="Gigascience">
        <title>Genomes of trombidid mites reveal novel predicted allergens and laterally-transferred genes associated with secondary metabolism.</title>
        <authorList>
            <person name="Dong X."/>
            <person name="Chaisiri K."/>
            <person name="Xia D."/>
            <person name="Armstrong S.D."/>
            <person name="Fang Y."/>
            <person name="Donnelly M.J."/>
            <person name="Kadowaki T."/>
            <person name="McGarry J.W."/>
            <person name="Darby A.C."/>
            <person name="Makepeace B.L."/>
        </authorList>
    </citation>
    <scope>NUCLEOTIDE SEQUENCE [LARGE SCALE GENOMIC DNA]</scope>
    <source>
        <strain evidence="1">UoL-UT</strain>
    </source>
</reference>
<dbReference type="OrthoDB" id="28939at2759"/>
<dbReference type="Proteomes" id="UP000288716">
    <property type="component" value="Unassembled WGS sequence"/>
</dbReference>
<dbReference type="EMBL" id="NCKV01000389">
    <property type="protein sequence ID" value="RWS30751.1"/>
    <property type="molecule type" value="Genomic_DNA"/>
</dbReference>
<sequence>MDSEREVSTRNASQLIGYTLLDSYCTKCFTPLMRLRNEESFCVLCSNLPNSSPLKLNDEQELLNVDCNDVNTGKQKLKSNVNELPKKLLKSDKMNTLETLQRKLNWAVDQLDKNESVSECIQLCALIKACSDTIKIINETNADTVQIVNGSLDD</sequence>
<dbReference type="PANTHER" id="PTHR16537:SF1">
    <property type="entry name" value="PROTEIN ZNRD2"/>
    <property type="match status" value="1"/>
</dbReference>
<protein>
    <submittedName>
        <fullName evidence="1">Sjoegren syndrome/scleroderma autoantigen 1-like protein</fullName>
    </submittedName>
</protein>
<evidence type="ECO:0000313" key="1">
    <source>
        <dbReference type="EMBL" id="RWS30751.1"/>
    </source>
</evidence>
<dbReference type="InterPro" id="IPR051888">
    <property type="entry name" value="UPF0148_domain"/>
</dbReference>
<dbReference type="PANTHER" id="PTHR16537">
    <property type="entry name" value="SJOEGREN SYNDROME/SCLERODERMA AUTOANTIGEN 1"/>
    <property type="match status" value="1"/>
</dbReference>
<dbReference type="Pfam" id="PF06677">
    <property type="entry name" value="Auto_anti-p27"/>
    <property type="match status" value="1"/>
</dbReference>
<name>A0A443STB6_9ACAR</name>
<accession>A0A443STB6</accession>
<proteinExistence type="predicted"/>
<dbReference type="VEuPathDB" id="VectorBase:LDEU001288"/>
<dbReference type="InterPro" id="IPR009563">
    <property type="entry name" value="SSSCA1"/>
</dbReference>
<comment type="caution">
    <text evidence="1">The sequence shown here is derived from an EMBL/GenBank/DDBJ whole genome shotgun (WGS) entry which is preliminary data.</text>
</comment>
<dbReference type="AlphaFoldDB" id="A0A443STB6"/>